<dbReference type="STRING" id="471704.A0A195DV51"/>
<dbReference type="InterPro" id="IPR011990">
    <property type="entry name" value="TPR-like_helical_dom_sf"/>
</dbReference>
<dbReference type="PANTHER" id="PTHR45011:SF1">
    <property type="entry name" value="DAP3-BINDING CELL DEATH ENHANCER 1"/>
    <property type="match status" value="1"/>
</dbReference>
<dbReference type="EMBL" id="KQ980304">
    <property type="protein sequence ID" value="KYN16785.1"/>
    <property type="molecule type" value="Genomic_DNA"/>
</dbReference>
<dbReference type="KEGG" id="tcz:108763899"/>
<reference evidence="1 2" key="1">
    <citation type="submission" date="2015-09" db="EMBL/GenBank/DDBJ databases">
        <title>Trachymyrmex cornetzi WGS genome.</title>
        <authorList>
            <person name="Nygaard S."/>
            <person name="Hu H."/>
            <person name="Boomsma J."/>
            <person name="Zhang G."/>
        </authorList>
    </citation>
    <scope>NUCLEOTIDE SEQUENCE [LARGE SCALE GENOMIC DNA]</scope>
    <source>
        <strain evidence="1">Tcor2-1</strain>
        <tissue evidence="1">Whole body</tissue>
    </source>
</reference>
<dbReference type="Gene3D" id="1.25.40.10">
    <property type="entry name" value="Tetratricopeptide repeat domain"/>
    <property type="match status" value="1"/>
</dbReference>
<protein>
    <submittedName>
        <fullName evidence="1">Protein SHC1</fullName>
    </submittedName>
</protein>
<gene>
    <name evidence="1" type="ORF">ALC57_10982</name>
</gene>
<dbReference type="InterPro" id="IPR006597">
    <property type="entry name" value="Sel1-like"/>
</dbReference>
<dbReference type="InterPro" id="IPR052748">
    <property type="entry name" value="ISR_Activator"/>
</dbReference>
<dbReference type="OrthoDB" id="2384430at2759"/>
<dbReference type="Pfam" id="PF08238">
    <property type="entry name" value="Sel1"/>
    <property type="match status" value="2"/>
</dbReference>
<organism evidence="1 2">
    <name type="scientific">Trachymyrmex cornetzi</name>
    <dbReference type="NCBI Taxonomy" id="471704"/>
    <lineage>
        <taxon>Eukaryota</taxon>
        <taxon>Metazoa</taxon>
        <taxon>Ecdysozoa</taxon>
        <taxon>Arthropoda</taxon>
        <taxon>Hexapoda</taxon>
        <taxon>Insecta</taxon>
        <taxon>Pterygota</taxon>
        <taxon>Neoptera</taxon>
        <taxon>Endopterygota</taxon>
        <taxon>Hymenoptera</taxon>
        <taxon>Apocrita</taxon>
        <taxon>Aculeata</taxon>
        <taxon>Formicoidea</taxon>
        <taxon>Formicidae</taxon>
        <taxon>Myrmicinae</taxon>
        <taxon>Trachymyrmex</taxon>
    </lineage>
</organism>
<evidence type="ECO:0000313" key="1">
    <source>
        <dbReference type="EMBL" id="KYN16785.1"/>
    </source>
</evidence>
<sequence>MWKVVFRGIRETLERRACRTNVYSQSSQDNAKNEVKTNLTYQQKFLPPVFITCDKGFCGSAKSAGAKNNRRDSNWNTKHSWTEAVGWSSVLAAGWVVCQTLCLRNRIFDKDSAETLKSKLHNYSGVSFILSQILNLHPRQILPVTNCIGTSKKISNLQDSNSQWTAEKPFGPITIEEAFKEASDEFTKTHNIVVGEYELRFGIKALEEKRYTDALMHFSAGAKLSSPGSMFNLGLCYELGIGTLADQAKAAKYYNDAAAHDHADALYNLGVFHAQGRGDLPIDIDTARTYFTRAAKLGQIQAQLALNLEKAETQSKKNIYTVPNINLKNLDSKKNKENDAHVKLSDFTVLRNIGDTFGIVTKSNEVFFDFLKKPNQTPIMITTSDCRVPY</sequence>
<dbReference type="PANTHER" id="PTHR45011">
    <property type="entry name" value="DAP3-BINDING CELL DEATH ENHANCER 1"/>
    <property type="match status" value="1"/>
</dbReference>
<name>A0A195DV51_9HYME</name>
<accession>A0A195DV51</accession>
<proteinExistence type="predicted"/>
<keyword evidence="2" id="KW-1185">Reference proteome</keyword>
<dbReference type="SUPFAM" id="SSF81901">
    <property type="entry name" value="HCP-like"/>
    <property type="match status" value="1"/>
</dbReference>
<dbReference type="Proteomes" id="UP000078492">
    <property type="component" value="Unassembled WGS sequence"/>
</dbReference>
<dbReference type="SMART" id="SM00671">
    <property type="entry name" value="SEL1"/>
    <property type="match status" value="2"/>
</dbReference>
<dbReference type="AlphaFoldDB" id="A0A195DV51"/>
<evidence type="ECO:0000313" key="2">
    <source>
        <dbReference type="Proteomes" id="UP000078492"/>
    </source>
</evidence>